<dbReference type="InterPro" id="IPR002156">
    <property type="entry name" value="RNaseH_domain"/>
</dbReference>
<dbReference type="SUPFAM" id="SSF56672">
    <property type="entry name" value="DNA/RNA polymerases"/>
    <property type="match status" value="1"/>
</dbReference>
<dbReference type="InterPro" id="IPR012337">
    <property type="entry name" value="RNaseH-like_sf"/>
</dbReference>
<dbReference type="SUPFAM" id="SSF53098">
    <property type="entry name" value="Ribonuclease H-like"/>
    <property type="match status" value="1"/>
</dbReference>
<dbReference type="PROSITE" id="PS50879">
    <property type="entry name" value="RNASE_H_1"/>
    <property type="match status" value="1"/>
</dbReference>
<dbReference type="InterPro" id="IPR036397">
    <property type="entry name" value="RNaseH_sf"/>
</dbReference>
<dbReference type="InterPro" id="IPR043502">
    <property type="entry name" value="DNA/RNA_pol_sf"/>
</dbReference>
<evidence type="ECO:0000259" key="1">
    <source>
        <dbReference type="PROSITE" id="PS50878"/>
    </source>
</evidence>
<dbReference type="Proteomes" id="UP000762676">
    <property type="component" value="Unassembled WGS sequence"/>
</dbReference>
<proteinExistence type="predicted"/>
<evidence type="ECO:0000259" key="2">
    <source>
        <dbReference type="PROSITE" id="PS50879"/>
    </source>
</evidence>
<dbReference type="InterPro" id="IPR000477">
    <property type="entry name" value="RT_dom"/>
</dbReference>
<accession>A0AAV4FBQ6</accession>
<reference evidence="3 4" key="1">
    <citation type="journal article" date="2021" name="Elife">
        <title>Chloroplast acquisition without the gene transfer in kleptoplastic sea slugs, Plakobranchus ocellatus.</title>
        <authorList>
            <person name="Maeda T."/>
            <person name="Takahashi S."/>
            <person name="Yoshida T."/>
            <person name="Shimamura S."/>
            <person name="Takaki Y."/>
            <person name="Nagai Y."/>
            <person name="Toyoda A."/>
            <person name="Suzuki Y."/>
            <person name="Arimoto A."/>
            <person name="Ishii H."/>
            <person name="Satoh N."/>
            <person name="Nishiyama T."/>
            <person name="Hasebe M."/>
            <person name="Maruyama T."/>
            <person name="Minagawa J."/>
            <person name="Obokata J."/>
            <person name="Shigenobu S."/>
        </authorList>
    </citation>
    <scope>NUCLEOTIDE SEQUENCE [LARGE SCALE GENOMIC DNA]</scope>
</reference>
<evidence type="ECO:0000313" key="3">
    <source>
        <dbReference type="EMBL" id="GFR70456.1"/>
    </source>
</evidence>
<dbReference type="InterPro" id="IPR052560">
    <property type="entry name" value="RdDP_mobile_element"/>
</dbReference>
<organism evidence="3 4">
    <name type="scientific">Elysia marginata</name>
    <dbReference type="NCBI Taxonomy" id="1093978"/>
    <lineage>
        <taxon>Eukaryota</taxon>
        <taxon>Metazoa</taxon>
        <taxon>Spiralia</taxon>
        <taxon>Lophotrochozoa</taxon>
        <taxon>Mollusca</taxon>
        <taxon>Gastropoda</taxon>
        <taxon>Heterobranchia</taxon>
        <taxon>Euthyneura</taxon>
        <taxon>Panpulmonata</taxon>
        <taxon>Sacoglossa</taxon>
        <taxon>Placobranchoidea</taxon>
        <taxon>Plakobranchidae</taxon>
        <taxon>Elysia</taxon>
    </lineage>
</organism>
<keyword evidence="3" id="KW-0548">Nucleotidyltransferase</keyword>
<comment type="caution">
    <text evidence="3">The sequence shown here is derived from an EMBL/GenBank/DDBJ whole genome shotgun (WGS) entry which is preliminary data.</text>
</comment>
<keyword evidence="4" id="KW-1185">Reference proteome</keyword>
<evidence type="ECO:0000313" key="4">
    <source>
        <dbReference type="Proteomes" id="UP000762676"/>
    </source>
</evidence>
<dbReference type="CDD" id="cd01650">
    <property type="entry name" value="RT_nLTR_like"/>
    <property type="match status" value="1"/>
</dbReference>
<keyword evidence="3" id="KW-0808">Transferase</keyword>
<dbReference type="EMBL" id="BMAT01000654">
    <property type="protein sequence ID" value="GFR70456.1"/>
    <property type="molecule type" value="Genomic_DNA"/>
</dbReference>
<sequence>MERMINKRLVWYLEKHNILMDEQAGFRQFRSTEDQVAYIAQTIEDGYQRQQHTVTVWVDKQKGFDRVWKKGLILQLMQAGVSHNMLKWIQNYLSQRTGRVNFQGRESRQAIFKDGVPQGGFLSPTLFLVFMNSIQNIIKPHVKAALYADDLALICSEDSCGTAQVRLQECLTLLEQLTDDWAMTVNAAKTTYSIFSLSTKIPNLRLRINNSLLEKENYRKYLGVTFDPRLTWCKQIETVQNNAVRRTLLLKKLAGTSWGADMKLLKKTYVGYVRPVMEYGIAAWGTASKTNFQKIERVQNHSFRIMTGGIKSTPINSMESVTGMESLENRRKKKIVCQYTKFRHLANHPMYKLITNNRRKRLKRTNVTASAQQIHKSLELPDLRPDTPLQSSIDWPPWNQQSQIEIVKDIDGVTSKKSMIKRELHCLTQNMLDKKYPSNYWIRAFADGSASEAVRDGGGGVYIEWPDNSSSKTSIPTGKYSNNYKAEAEALQEAAKVLVNSEATHHTKRVLLTDARSVLDALDSTKCPEVNAIAQAITTLSLTASKLVLQWIPGHVDIFGNDHADQLAKEGGMMEQIQHNPSYNEAKTLINSALDCHWRQEHPQHNSKDAIHKLSRAEKVTILRLRTEHKRLKHHLFSRFKIGDGPNCPCGANRQDAQHVLQDCPLLDDARLKYWPELREMNQKLYGSALQLGITAEFIYASDLTIRSTMKNEEEEQED</sequence>
<feature type="domain" description="RNase H type-1" evidence="2">
    <location>
        <begin position="438"/>
        <end position="573"/>
    </location>
</feature>
<gene>
    <name evidence="3" type="ORF">ElyMa_000328900</name>
</gene>
<name>A0AAV4FBQ6_9GAST</name>
<dbReference type="PANTHER" id="PTHR36688">
    <property type="entry name" value="ENDO/EXONUCLEASE/PHOSPHATASE DOMAIN-CONTAINING PROTEIN"/>
    <property type="match status" value="1"/>
</dbReference>
<protein>
    <submittedName>
        <fullName evidence="3">RNA-directed DNA polymerase from mobile element jockey</fullName>
    </submittedName>
</protein>
<dbReference type="GO" id="GO:0003676">
    <property type="term" value="F:nucleic acid binding"/>
    <property type="evidence" value="ECO:0007669"/>
    <property type="project" value="InterPro"/>
</dbReference>
<keyword evidence="3" id="KW-0695">RNA-directed DNA polymerase</keyword>
<dbReference type="GO" id="GO:0003964">
    <property type="term" value="F:RNA-directed DNA polymerase activity"/>
    <property type="evidence" value="ECO:0007669"/>
    <property type="project" value="UniProtKB-KW"/>
</dbReference>
<dbReference type="PROSITE" id="PS50878">
    <property type="entry name" value="RT_POL"/>
    <property type="match status" value="1"/>
</dbReference>
<dbReference type="Pfam" id="PF00078">
    <property type="entry name" value="RVT_1"/>
    <property type="match status" value="1"/>
</dbReference>
<dbReference type="Gene3D" id="3.30.420.10">
    <property type="entry name" value="Ribonuclease H-like superfamily/Ribonuclease H"/>
    <property type="match status" value="1"/>
</dbReference>
<dbReference type="GO" id="GO:0004523">
    <property type="term" value="F:RNA-DNA hybrid ribonuclease activity"/>
    <property type="evidence" value="ECO:0007669"/>
    <property type="project" value="InterPro"/>
</dbReference>
<dbReference type="PANTHER" id="PTHR36688:SF1">
    <property type="entry name" value="ENDONUCLEASE_EXONUCLEASE_PHOSPHATASE DOMAIN-CONTAINING PROTEIN"/>
    <property type="match status" value="1"/>
</dbReference>
<dbReference type="AlphaFoldDB" id="A0AAV4FBQ6"/>
<dbReference type="Pfam" id="PF00075">
    <property type="entry name" value="RNase_H"/>
    <property type="match status" value="1"/>
</dbReference>
<feature type="domain" description="Reverse transcriptase" evidence="1">
    <location>
        <begin position="1"/>
        <end position="226"/>
    </location>
</feature>